<keyword evidence="6 9" id="KW-0408">Iron</keyword>
<dbReference type="GO" id="GO:0004497">
    <property type="term" value="F:monooxygenase activity"/>
    <property type="evidence" value="ECO:0007669"/>
    <property type="project" value="UniProtKB-KW"/>
</dbReference>
<evidence type="ECO:0000256" key="8">
    <source>
        <dbReference type="ARBA" id="ARBA00023136"/>
    </source>
</evidence>
<evidence type="ECO:0000313" key="12">
    <source>
        <dbReference type="RefSeq" id="XP_003744207.1"/>
    </source>
</evidence>
<dbReference type="GO" id="GO:0005789">
    <property type="term" value="C:endoplasmic reticulum membrane"/>
    <property type="evidence" value="ECO:0007669"/>
    <property type="project" value="UniProtKB-SubCell"/>
</dbReference>
<dbReference type="InterPro" id="IPR002401">
    <property type="entry name" value="Cyt_P450_E_grp-I"/>
</dbReference>
<dbReference type="KEGG" id="goe:100902886"/>
<evidence type="ECO:0000256" key="4">
    <source>
        <dbReference type="ARBA" id="ARBA00022617"/>
    </source>
</evidence>
<keyword evidence="7 10" id="KW-0503">Monooxygenase</keyword>
<reference evidence="12" key="1">
    <citation type="submission" date="2025-08" db="UniProtKB">
        <authorList>
            <consortium name="RefSeq"/>
        </authorList>
    </citation>
    <scope>IDENTIFICATION</scope>
</reference>
<evidence type="ECO:0000256" key="9">
    <source>
        <dbReference type="PIRSR" id="PIRSR602401-1"/>
    </source>
</evidence>
<comment type="cofactor">
    <cofactor evidence="1 9">
        <name>heme</name>
        <dbReference type="ChEBI" id="CHEBI:30413"/>
    </cofactor>
</comment>
<dbReference type="GO" id="GO:0005506">
    <property type="term" value="F:iron ion binding"/>
    <property type="evidence" value="ECO:0007669"/>
    <property type="project" value="InterPro"/>
</dbReference>
<name>A0AAJ6QS87_9ACAR</name>
<gene>
    <name evidence="12" type="primary">LOC100902886</name>
</gene>
<dbReference type="GO" id="GO:0020037">
    <property type="term" value="F:heme binding"/>
    <property type="evidence" value="ECO:0007669"/>
    <property type="project" value="InterPro"/>
</dbReference>
<dbReference type="InterPro" id="IPR050196">
    <property type="entry name" value="Cytochrome_P450_Monoox"/>
</dbReference>
<evidence type="ECO:0000256" key="3">
    <source>
        <dbReference type="ARBA" id="ARBA00010617"/>
    </source>
</evidence>
<proteinExistence type="inferred from homology"/>
<accession>A0AAJ6QS87</accession>
<evidence type="ECO:0000256" key="10">
    <source>
        <dbReference type="RuleBase" id="RU000461"/>
    </source>
</evidence>
<dbReference type="PRINTS" id="PR00463">
    <property type="entry name" value="EP450I"/>
</dbReference>
<evidence type="ECO:0000256" key="1">
    <source>
        <dbReference type="ARBA" id="ARBA00001971"/>
    </source>
</evidence>
<feature type="binding site" description="axial binding residue" evidence="9">
    <location>
        <position position="407"/>
    </location>
    <ligand>
        <name>heme</name>
        <dbReference type="ChEBI" id="CHEBI:30413"/>
    </ligand>
    <ligandPart>
        <name>Fe</name>
        <dbReference type="ChEBI" id="CHEBI:18248"/>
    </ligandPart>
</feature>
<keyword evidence="4 9" id="KW-0349">Heme</keyword>
<protein>
    <submittedName>
        <fullName evidence="12">Cytochrome P450 4V2-like</fullName>
    </submittedName>
</protein>
<sequence length="478" mass="54771">MAKTLGEVGDTYPRKNEGVCKIYLGFTPFVMLTRAQSAEALLSDNVNLSKPMTYRFFNKYIDGSLLISTGDFWRFQRKILTPAFHFKILDDFMGVFNKQAAKFVVYLGKLPLNEEIRVLRESSKCTINVIGETTLGHDVDAMSGENYYGRALSLLQALILVRSFRPWMWFDSIYYRFTQEGSLAKQCIKAMHGLSTRILRARLHERKEEAKERSKINGTLTPAPPEKKRLRTLIEILLDSHEQNPTLVPEKLVQSGVDLMLFAGQDTTATNLAWTVFLLGHSPDVQEKCRQELFRVLGPDPSSPVTSEHLKTLKYFDATIKESMRVYPPVPLIGRQLETDIKIKGDGRSFTIPAGVQVFVSIFHMHHDPKYFPNPEKFDPERFLDENAPHKSHPFSYVPFSGGPRNCIGQKFAMMEVKVILAHLLRNYRWTSTRARKDLKLVFEIVMRVKGDLRIRLEPLRPTERLNKENSTPDSLTA</sequence>
<evidence type="ECO:0000256" key="5">
    <source>
        <dbReference type="ARBA" id="ARBA00022824"/>
    </source>
</evidence>
<dbReference type="SUPFAM" id="SSF48264">
    <property type="entry name" value="Cytochrome P450"/>
    <property type="match status" value="1"/>
</dbReference>
<keyword evidence="5" id="KW-0256">Endoplasmic reticulum</keyword>
<dbReference type="InterPro" id="IPR036396">
    <property type="entry name" value="Cyt_P450_sf"/>
</dbReference>
<dbReference type="RefSeq" id="XP_003744207.1">
    <property type="nucleotide sequence ID" value="XM_003744159.1"/>
</dbReference>
<dbReference type="PRINTS" id="PR00385">
    <property type="entry name" value="P450"/>
</dbReference>
<evidence type="ECO:0000256" key="7">
    <source>
        <dbReference type="ARBA" id="ARBA00023033"/>
    </source>
</evidence>
<keyword evidence="9 10" id="KW-0479">Metal-binding</keyword>
<keyword evidence="10" id="KW-0560">Oxidoreductase</keyword>
<dbReference type="InterPro" id="IPR017972">
    <property type="entry name" value="Cyt_P450_CS"/>
</dbReference>
<comment type="subcellular location">
    <subcellularLocation>
        <location evidence="2">Endoplasmic reticulum membrane</location>
    </subcellularLocation>
</comment>
<dbReference type="PANTHER" id="PTHR24291">
    <property type="entry name" value="CYTOCHROME P450 FAMILY 4"/>
    <property type="match status" value="1"/>
</dbReference>
<dbReference type="GO" id="GO:0016705">
    <property type="term" value="F:oxidoreductase activity, acting on paired donors, with incorporation or reduction of molecular oxygen"/>
    <property type="evidence" value="ECO:0007669"/>
    <property type="project" value="InterPro"/>
</dbReference>
<dbReference type="CDD" id="cd20628">
    <property type="entry name" value="CYP4"/>
    <property type="match status" value="1"/>
</dbReference>
<keyword evidence="8" id="KW-0472">Membrane</keyword>
<evidence type="ECO:0000313" key="11">
    <source>
        <dbReference type="Proteomes" id="UP000694867"/>
    </source>
</evidence>
<dbReference type="PROSITE" id="PS00086">
    <property type="entry name" value="CYTOCHROME_P450"/>
    <property type="match status" value="1"/>
</dbReference>
<evidence type="ECO:0000256" key="2">
    <source>
        <dbReference type="ARBA" id="ARBA00004586"/>
    </source>
</evidence>
<evidence type="ECO:0000256" key="6">
    <source>
        <dbReference type="ARBA" id="ARBA00023004"/>
    </source>
</evidence>
<dbReference type="AlphaFoldDB" id="A0AAJ6QS87"/>
<dbReference type="Proteomes" id="UP000694867">
    <property type="component" value="Unplaced"/>
</dbReference>
<comment type="similarity">
    <text evidence="3 10">Belongs to the cytochrome P450 family.</text>
</comment>
<organism evidence="11 12">
    <name type="scientific">Galendromus occidentalis</name>
    <name type="common">western predatory mite</name>
    <dbReference type="NCBI Taxonomy" id="34638"/>
    <lineage>
        <taxon>Eukaryota</taxon>
        <taxon>Metazoa</taxon>
        <taxon>Ecdysozoa</taxon>
        <taxon>Arthropoda</taxon>
        <taxon>Chelicerata</taxon>
        <taxon>Arachnida</taxon>
        <taxon>Acari</taxon>
        <taxon>Parasitiformes</taxon>
        <taxon>Mesostigmata</taxon>
        <taxon>Gamasina</taxon>
        <taxon>Phytoseioidea</taxon>
        <taxon>Phytoseiidae</taxon>
        <taxon>Typhlodrominae</taxon>
        <taxon>Galendromus</taxon>
    </lineage>
</organism>
<keyword evidence="11" id="KW-1185">Reference proteome</keyword>
<dbReference type="GeneID" id="100902886"/>
<dbReference type="InterPro" id="IPR001128">
    <property type="entry name" value="Cyt_P450"/>
</dbReference>
<dbReference type="PANTHER" id="PTHR24291:SF189">
    <property type="entry name" value="CYTOCHROME P450 4C3-RELATED"/>
    <property type="match status" value="1"/>
</dbReference>
<dbReference type="Pfam" id="PF00067">
    <property type="entry name" value="p450"/>
    <property type="match status" value="1"/>
</dbReference>
<dbReference type="Gene3D" id="1.10.630.10">
    <property type="entry name" value="Cytochrome P450"/>
    <property type="match status" value="1"/>
</dbReference>